<dbReference type="OrthoDB" id="10558534at2759"/>
<evidence type="ECO:0000313" key="3">
    <source>
        <dbReference type="Proteomes" id="UP000274504"/>
    </source>
</evidence>
<dbReference type="WBParaSite" id="HDID_0000043601-mRNA-1">
    <property type="protein sequence ID" value="HDID_0000043601-mRNA-1"/>
    <property type="gene ID" value="HDID_0000043601"/>
</dbReference>
<name>A0A0R3S8G7_HYMDI</name>
<evidence type="ECO:0000313" key="5">
    <source>
        <dbReference type="WBParaSite" id="HDID_0000043601-mRNA-1"/>
    </source>
</evidence>
<keyword evidence="4" id="KW-1185">Reference proteome</keyword>
<reference evidence="1 3" key="2">
    <citation type="submission" date="2018-11" db="EMBL/GenBank/DDBJ databases">
        <authorList>
            <consortium name="Pathogen Informatics"/>
        </authorList>
    </citation>
    <scope>NUCLEOTIDE SEQUENCE [LARGE SCALE GENOMIC DNA]</scope>
</reference>
<protein>
    <submittedName>
        <fullName evidence="5">Vacuolar protein sorting-associated protein 72 homolog</fullName>
    </submittedName>
</protein>
<dbReference type="EMBL" id="UYSG01000058">
    <property type="protein sequence ID" value="VDL16115.1"/>
    <property type="molecule type" value="Genomic_DNA"/>
</dbReference>
<accession>A0A0R3S8G7</accession>
<dbReference type="EMBL" id="CABIJS010000111">
    <property type="protein sequence ID" value="VUZ43292.1"/>
    <property type="molecule type" value="Genomic_DNA"/>
</dbReference>
<organism evidence="5">
    <name type="scientific">Hymenolepis diminuta</name>
    <name type="common">Rat tapeworm</name>
    <dbReference type="NCBI Taxonomy" id="6216"/>
    <lineage>
        <taxon>Eukaryota</taxon>
        <taxon>Metazoa</taxon>
        <taxon>Spiralia</taxon>
        <taxon>Lophotrochozoa</taxon>
        <taxon>Platyhelminthes</taxon>
        <taxon>Cestoda</taxon>
        <taxon>Eucestoda</taxon>
        <taxon>Cyclophyllidea</taxon>
        <taxon>Hymenolepididae</taxon>
        <taxon>Hymenolepis</taxon>
    </lineage>
</organism>
<gene>
    <name evidence="1" type="ORF">HDID_LOCUS437</name>
    <name evidence="2" type="ORF">WMSIL1_LOCUS3798</name>
</gene>
<dbReference type="Proteomes" id="UP000321570">
    <property type="component" value="Unassembled WGS sequence"/>
</dbReference>
<reference evidence="5" key="1">
    <citation type="submission" date="2017-02" db="UniProtKB">
        <authorList>
            <consortium name="WormBaseParasite"/>
        </authorList>
    </citation>
    <scope>IDENTIFICATION</scope>
</reference>
<evidence type="ECO:0000313" key="1">
    <source>
        <dbReference type="EMBL" id="VDL16115.1"/>
    </source>
</evidence>
<dbReference type="AlphaFoldDB" id="A0A0R3S8G7"/>
<evidence type="ECO:0000313" key="4">
    <source>
        <dbReference type="Proteomes" id="UP000321570"/>
    </source>
</evidence>
<dbReference type="Proteomes" id="UP000274504">
    <property type="component" value="Unassembled WGS sequence"/>
</dbReference>
<sequence>MEFYNQLMSLIIENRFKNYSGGLELLDTSSSSDAEISEDERMIMGPQSIRKVRKLPSTSSRMNTDFPDGAVLEKRSYYISPKASCTNSKAKLRVHFEENTEDTELTETSPDSLTSFDENYVNSLEITPMEYMKGNSIQRKKLSPKSQHLFLPKSQNEMLTAEEMPDMCAPWNTALLIAHNVYMAAHPPKSNITLLELAQNRCEPDPYSERLLSLLKARHKYY</sequence>
<reference evidence="2 4" key="3">
    <citation type="submission" date="2019-07" db="EMBL/GenBank/DDBJ databases">
        <authorList>
            <person name="Jastrzebski P J."/>
            <person name="Paukszto L."/>
            <person name="Jastrzebski P J."/>
        </authorList>
    </citation>
    <scope>NUCLEOTIDE SEQUENCE [LARGE SCALE GENOMIC DNA]</scope>
    <source>
        <strain evidence="2 4">WMS-il1</strain>
    </source>
</reference>
<evidence type="ECO:0000313" key="2">
    <source>
        <dbReference type="EMBL" id="VUZ43292.1"/>
    </source>
</evidence>
<proteinExistence type="predicted"/>